<dbReference type="EC" id="2.7.1.68" evidence="1"/>
<evidence type="ECO:0000256" key="1">
    <source>
        <dbReference type="ARBA" id="ARBA00012172"/>
    </source>
</evidence>
<dbReference type="GO" id="GO:0005886">
    <property type="term" value="C:plasma membrane"/>
    <property type="evidence" value="ECO:0007669"/>
    <property type="project" value="TreeGrafter"/>
</dbReference>
<keyword evidence="6" id="KW-1185">Reference proteome</keyword>
<feature type="compositionally biased region" description="Basic and acidic residues" evidence="3">
    <location>
        <begin position="283"/>
        <end position="294"/>
    </location>
</feature>
<evidence type="ECO:0000313" key="5">
    <source>
        <dbReference type="EMBL" id="KAJ8465341.1"/>
    </source>
</evidence>
<keyword evidence="2" id="KW-0547">Nucleotide-binding</keyword>
<evidence type="ECO:0000313" key="6">
    <source>
        <dbReference type="Proteomes" id="UP001222027"/>
    </source>
</evidence>
<dbReference type="Gene3D" id="3.30.810.10">
    <property type="entry name" value="2-Layer Sandwich"/>
    <property type="match status" value="1"/>
</dbReference>
<dbReference type="GO" id="GO:0046854">
    <property type="term" value="P:phosphatidylinositol phosphate biosynthetic process"/>
    <property type="evidence" value="ECO:0007669"/>
    <property type="project" value="TreeGrafter"/>
</dbReference>
<dbReference type="PANTHER" id="PTHR23086">
    <property type="entry name" value="PHOSPHATIDYLINOSITOL-4-PHOSPHATE 5-KINASE"/>
    <property type="match status" value="1"/>
</dbReference>
<keyword evidence="2" id="KW-0067">ATP-binding</keyword>
<protein>
    <recommendedName>
        <fullName evidence="1">1-phosphatidylinositol-4-phosphate 5-kinase</fullName>
        <ecNumber evidence="1">2.7.1.68</ecNumber>
    </recommendedName>
</protein>
<dbReference type="SMART" id="SM00330">
    <property type="entry name" value="PIPKc"/>
    <property type="match status" value="1"/>
</dbReference>
<dbReference type="Proteomes" id="UP001222027">
    <property type="component" value="Unassembled WGS sequence"/>
</dbReference>
<keyword evidence="2" id="KW-0808">Transferase</keyword>
<dbReference type="Pfam" id="PF01504">
    <property type="entry name" value="PIP5K"/>
    <property type="match status" value="1"/>
</dbReference>
<dbReference type="EMBL" id="JAQQAF010000008">
    <property type="protein sequence ID" value="KAJ8465341.1"/>
    <property type="molecule type" value="Genomic_DNA"/>
</dbReference>
<evidence type="ECO:0000259" key="4">
    <source>
        <dbReference type="PROSITE" id="PS51455"/>
    </source>
</evidence>
<comment type="caution">
    <text evidence="5">The sequence shown here is derived from an EMBL/GenBank/DDBJ whole genome shotgun (WGS) entry which is preliminary data.</text>
</comment>
<name>A0AAV8PYU7_ENSVE</name>
<gene>
    <name evidence="5" type="ORF">OPV22_027893</name>
</gene>
<dbReference type="InterPro" id="IPR027484">
    <property type="entry name" value="PInositol-4-P-5-kinase_N"/>
</dbReference>
<dbReference type="SUPFAM" id="SSF56104">
    <property type="entry name" value="SAICAR synthase-like"/>
    <property type="match status" value="1"/>
</dbReference>
<reference evidence="5 6" key="1">
    <citation type="submission" date="2022-12" db="EMBL/GenBank/DDBJ databases">
        <title>Chromosome-scale assembly of the Ensete ventricosum genome.</title>
        <authorList>
            <person name="Dussert Y."/>
            <person name="Stocks J."/>
            <person name="Wendawek A."/>
            <person name="Woldeyes F."/>
            <person name="Nichols R.A."/>
            <person name="Borrell J.S."/>
        </authorList>
    </citation>
    <scope>NUCLEOTIDE SEQUENCE [LARGE SCALE GENOMIC DNA]</scope>
    <source>
        <strain evidence="6">cv. Maze</strain>
        <tissue evidence="5">Seeds</tissue>
    </source>
</reference>
<evidence type="ECO:0000256" key="3">
    <source>
        <dbReference type="SAM" id="MobiDB-lite"/>
    </source>
</evidence>
<dbReference type="Gene3D" id="3.30.800.10">
    <property type="entry name" value="Phosphatidylinositol Phosphate Kinase II Beta"/>
    <property type="match status" value="1"/>
</dbReference>
<evidence type="ECO:0000256" key="2">
    <source>
        <dbReference type="PROSITE-ProRule" id="PRU00781"/>
    </source>
</evidence>
<proteinExistence type="predicted"/>
<dbReference type="InterPro" id="IPR027483">
    <property type="entry name" value="PInositol-4-P-4/5-kinase_C_sf"/>
</dbReference>
<feature type="compositionally biased region" description="Acidic residues" evidence="3">
    <location>
        <begin position="295"/>
        <end position="304"/>
    </location>
</feature>
<dbReference type="PANTHER" id="PTHR23086:SF111">
    <property type="entry name" value="PHOSPHATIDYLINOSITOL 4-PHOSPHATE 5-KINASE 10"/>
    <property type="match status" value="1"/>
</dbReference>
<dbReference type="GO" id="GO:0005524">
    <property type="term" value="F:ATP binding"/>
    <property type="evidence" value="ECO:0007669"/>
    <property type="project" value="UniProtKB-UniRule"/>
</dbReference>
<dbReference type="AlphaFoldDB" id="A0AAV8PYU7"/>
<feature type="domain" description="PIPK" evidence="4">
    <location>
        <begin position="10"/>
        <end position="401"/>
    </location>
</feature>
<accession>A0AAV8PYU7</accession>
<dbReference type="InterPro" id="IPR023610">
    <property type="entry name" value="PInositol-4/5-P-5/4-kinase"/>
</dbReference>
<dbReference type="InterPro" id="IPR002498">
    <property type="entry name" value="PInositol-4-P-4/5-kinase_core"/>
</dbReference>
<feature type="region of interest" description="Disordered" evidence="3">
    <location>
        <begin position="276"/>
        <end position="315"/>
    </location>
</feature>
<sequence>MAETTRIDSTLFPPHPSPAAPIPTFPPFFNVVLPHPSFTPTPRLLPLLPLAIPDDAAAAGTHGAKTGTHTEFEWTDYSAAVFRNLQEFDEINFDDYMDSMRRCETLRLLFSNKKNVASLRLTHDDRFILKIISKSQMKVFLEMLPKYFQHVKTYTNTLLADFYGLHVVKPRGGQKVRFIVTRNVLQSDSRVHKHFVIRGSPHSYHVNKAGDEEDLNMAFHLHTSDRNKILMQLKHDCNFLEEAGITRYSLLLGMHICSTPFEAALQVCHSPRYSTGSADCNESSDRPESEHGDADQDLSSDDDTTSSCSTETEDRLGVKMAARAVGFRKRESNVVSTHMAGTVQPNNVNLFFRITDILQHYSMRKHVEHVLKSLHTDHPSVSGVNPKAYSTHFQECISKIFPENDFDTNML</sequence>
<dbReference type="GO" id="GO:0016308">
    <property type="term" value="F:1-phosphatidylinositol-4-phosphate 5-kinase activity"/>
    <property type="evidence" value="ECO:0007669"/>
    <property type="project" value="UniProtKB-EC"/>
</dbReference>
<organism evidence="5 6">
    <name type="scientific">Ensete ventricosum</name>
    <name type="common">Abyssinian banana</name>
    <name type="synonym">Musa ensete</name>
    <dbReference type="NCBI Taxonomy" id="4639"/>
    <lineage>
        <taxon>Eukaryota</taxon>
        <taxon>Viridiplantae</taxon>
        <taxon>Streptophyta</taxon>
        <taxon>Embryophyta</taxon>
        <taxon>Tracheophyta</taxon>
        <taxon>Spermatophyta</taxon>
        <taxon>Magnoliopsida</taxon>
        <taxon>Liliopsida</taxon>
        <taxon>Zingiberales</taxon>
        <taxon>Musaceae</taxon>
        <taxon>Ensete</taxon>
    </lineage>
</organism>
<keyword evidence="2" id="KW-0418">Kinase</keyword>
<dbReference type="PROSITE" id="PS51455">
    <property type="entry name" value="PIPK"/>
    <property type="match status" value="1"/>
</dbReference>